<evidence type="ECO:0000313" key="2">
    <source>
        <dbReference type="EMBL" id="CAE8641316.1"/>
    </source>
</evidence>
<dbReference type="GO" id="GO:0000166">
    <property type="term" value="F:nucleotide binding"/>
    <property type="evidence" value="ECO:0007669"/>
    <property type="project" value="InterPro"/>
</dbReference>
<feature type="region of interest" description="Disordered" evidence="1">
    <location>
        <begin position="63"/>
        <end position="101"/>
    </location>
</feature>
<feature type="compositionally biased region" description="Polar residues" evidence="1">
    <location>
        <begin position="73"/>
        <end position="84"/>
    </location>
</feature>
<dbReference type="PANTHER" id="PTHR13219:SF6">
    <property type="entry name" value="TRANSMEMBRANE PROTEIN 94"/>
    <property type="match status" value="1"/>
</dbReference>
<dbReference type="Pfam" id="PF13246">
    <property type="entry name" value="Cation_ATPase"/>
    <property type="match status" value="1"/>
</dbReference>
<gene>
    <name evidence="2" type="ORF">PGLA2088_LOCUS2296</name>
</gene>
<accession>A0A813HSJ0</accession>
<dbReference type="PANTHER" id="PTHR13219">
    <property type="entry name" value="TRANSMEMBRANE PROTEIN 94"/>
    <property type="match status" value="1"/>
</dbReference>
<dbReference type="InterPro" id="IPR023299">
    <property type="entry name" value="ATPase_P-typ_cyto_dom_N"/>
</dbReference>
<proteinExistence type="predicted"/>
<comment type="caution">
    <text evidence="2">The sequence shown here is derived from an EMBL/GenBank/DDBJ whole genome shotgun (WGS) entry which is preliminary data.</text>
</comment>
<dbReference type="InterPro" id="IPR039720">
    <property type="entry name" value="TMEM94"/>
</dbReference>
<dbReference type="Gene3D" id="3.40.1110.10">
    <property type="entry name" value="Calcium-transporting ATPase, cytoplasmic domain N"/>
    <property type="match status" value="1"/>
</dbReference>
<evidence type="ECO:0000256" key="1">
    <source>
        <dbReference type="SAM" id="MobiDB-lite"/>
    </source>
</evidence>
<dbReference type="AlphaFoldDB" id="A0A813HSJ0"/>
<protein>
    <submittedName>
        <fullName evidence="2">Uncharacterized protein</fullName>
    </submittedName>
</protein>
<evidence type="ECO:0000313" key="3">
    <source>
        <dbReference type="Proteomes" id="UP000626109"/>
    </source>
</evidence>
<dbReference type="Proteomes" id="UP000626109">
    <property type="component" value="Unassembled WGS sequence"/>
</dbReference>
<name>A0A813HSJ0_POLGL</name>
<dbReference type="SUPFAM" id="SSF81660">
    <property type="entry name" value="Metal cation-transporting ATPase, ATP-binding domain N"/>
    <property type="match status" value="1"/>
</dbReference>
<feature type="non-terminal residue" evidence="2">
    <location>
        <position position="229"/>
    </location>
</feature>
<sequence length="229" mass="25490">DEVLAGFPDVKFCMELCRPMKSQAAVPHEASSVSMAVQELKRLAEQASPNFVATNARPHVAWRATPASPVPGSDSTPATRNSEPFSLGLGEEHSDETPNAGSDFFMAHQAREPVDQGGSATNFSQTLMTWFVQDPRDESYQMFCKAKPKRLLQKCTHYFDGSKVVPLQEEDKQMLTRLILQWKASGLKALAFSFRPLTSQAEIDIVNQLNRHNFFCATEEEDGSHKVVE</sequence>
<reference evidence="2" key="1">
    <citation type="submission" date="2021-02" db="EMBL/GenBank/DDBJ databases">
        <authorList>
            <person name="Dougan E. K."/>
            <person name="Rhodes N."/>
            <person name="Thang M."/>
            <person name="Chan C."/>
        </authorList>
    </citation>
    <scope>NUCLEOTIDE SEQUENCE</scope>
</reference>
<feature type="non-terminal residue" evidence="2">
    <location>
        <position position="1"/>
    </location>
</feature>
<dbReference type="EMBL" id="CAJNNW010001832">
    <property type="protein sequence ID" value="CAE8641316.1"/>
    <property type="molecule type" value="Genomic_DNA"/>
</dbReference>
<organism evidence="2 3">
    <name type="scientific">Polarella glacialis</name>
    <name type="common">Dinoflagellate</name>
    <dbReference type="NCBI Taxonomy" id="89957"/>
    <lineage>
        <taxon>Eukaryota</taxon>
        <taxon>Sar</taxon>
        <taxon>Alveolata</taxon>
        <taxon>Dinophyceae</taxon>
        <taxon>Suessiales</taxon>
        <taxon>Suessiaceae</taxon>
        <taxon>Polarella</taxon>
    </lineage>
</organism>